<sequence>MKHKVIIDTDPGIDDTMAIFFAFLHPQIDVIGLTSVFGNVEVEKTARNALVLAEMANQNIPVCKGAAGPFLHPKPGYAKFVHGEEGFGTVAAMEPKGQLDPRHSAQFIVDMANQYPGELVIAAIGPLTNLAIALQLDPSIVDKVKQVVIMGGAATVPGNITPVAEANIWNDAHAAKMVFEASWDTVMFGLDITNNLRFNQAFLDKLTDGNAKLGKFIDETSQFYMDFYSQDTEDRACCFHDATPLAYLVAPELFDIKLGKMVVSTDELTRGQTAFCHKDKGFRPPWDSGPYSKVALGVDKAALTQLYIDTFAG</sequence>
<dbReference type="PANTHER" id="PTHR12304:SF4">
    <property type="entry name" value="URIDINE NUCLEOSIDASE"/>
    <property type="match status" value="1"/>
</dbReference>
<protein>
    <submittedName>
        <fullName evidence="4">Nucleoside hydrolase</fullName>
    </submittedName>
</protein>
<keyword evidence="1 4" id="KW-0378">Hydrolase</keyword>
<dbReference type="InterPro" id="IPR036452">
    <property type="entry name" value="Ribo_hydro-like"/>
</dbReference>
<feature type="domain" description="Inosine/uridine-preferring nucleoside hydrolase" evidence="3">
    <location>
        <begin position="5"/>
        <end position="303"/>
    </location>
</feature>
<keyword evidence="5" id="KW-1185">Reference proteome</keyword>
<reference evidence="5" key="1">
    <citation type="journal article" date="2019" name="Int. J. Syst. Evol. Microbiol.">
        <title>The Global Catalogue of Microorganisms (GCM) 10K type strain sequencing project: providing services to taxonomists for standard genome sequencing and annotation.</title>
        <authorList>
            <consortium name="The Broad Institute Genomics Platform"/>
            <consortium name="The Broad Institute Genome Sequencing Center for Infectious Disease"/>
            <person name="Wu L."/>
            <person name="Ma J."/>
        </authorList>
    </citation>
    <scope>NUCLEOTIDE SEQUENCE [LARGE SCALE GENOMIC DNA]</scope>
    <source>
        <strain evidence="5">CGMCC 1.16031</strain>
    </source>
</reference>
<comment type="caution">
    <text evidence="4">The sequence shown here is derived from an EMBL/GenBank/DDBJ whole genome shotgun (WGS) entry which is preliminary data.</text>
</comment>
<evidence type="ECO:0000313" key="5">
    <source>
        <dbReference type="Proteomes" id="UP001596364"/>
    </source>
</evidence>
<dbReference type="GO" id="GO:0016787">
    <property type="term" value="F:hydrolase activity"/>
    <property type="evidence" value="ECO:0007669"/>
    <property type="project" value="UniProtKB-KW"/>
</dbReference>
<evidence type="ECO:0000256" key="1">
    <source>
        <dbReference type="ARBA" id="ARBA00022801"/>
    </source>
</evidence>
<dbReference type="InterPro" id="IPR023186">
    <property type="entry name" value="IUNH"/>
</dbReference>
<dbReference type="InterPro" id="IPR001910">
    <property type="entry name" value="Inosine/uridine_hydrolase_dom"/>
</dbReference>
<name>A0ABW1XF96_9ALTE</name>
<dbReference type="Gene3D" id="3.90.245.10">
    <property type="entry name" value="Ribonucleoside hydrolase-like"/>
    <property type="match status" value="1"/>
</dbReference>
<accession>A0ABW1XF96</accession>
<dbReference type="Proteomes" id="UP001596364">
    <property type="component" value="Unassembled WGS sequence"/>
</dbReference>
<evidence type="ECO:0000259" key="3">
    <source>
        <dbReference type="Pfam" id="PF01156"/>
    </source>
</evidence>
<proteinExistence type="predicted"/>
<evidence type="ECO:0000313" key="4">
    <source>
        <dbReference type="EMBL" id="MFC6438901.1"/>
    </source>
</evidence>
<dbReference type="SUPFAM" id="SSF53590">
    <property type="entry name" value="Nucleoside hydrolase"/>
    <property type="match status" value="1"/>
</dbReference>
<dbReference type="PANTHER" id="PTHR12304">
    <property type="entry name" value="INOSINE-URIDINE PREFERRING NUCLEOSIDE HYDROLASE"/>
    <property type="match status" value="1"/>
</dbReference>
<dbReference type="RefSeq" id="WP_131259011.1">
    <property type="nucleotide sequence ID" value="NZ_JBHSUS010000001.1"/>
</dbReference>
<organism evidence="4 5">
    <name type="scientific">Pseudobowmanella zhangzhouensis</name>
    <dbReference type="NCBI Taxonomy" id="1537679"/>
    <lineage>
        <taxon>Bacteria</taxon>
        <taxon>Pseudomonadati</taxon>
        <taxon>Pseudomonadota</taxon>
        <taxon>Gammaproteobacteria</taxon>
        <taxon>Alteromonadales</taxon>
        <taxon>Alteromonadaceae</taxon>
    </lineage>
</organism>
<dbReference type="Pfam" id="PF01156">
    <property type="entry name" value="IU_nuc_hydro"/>
    <property type="match status" value="1"/>
</dbReference>
<evidence type="ECO:0000256" key="2">
    <source>
        <dbReference type="ARBA" id="ARBA00023295"/>
    </source>
</evidence>
<dbReference type="EMBL" id="JBHSUS010000001">
    <property type="protein sequence ID" value="MFC6438901.1"/>
    <property type="molecule type" value="Genomic_DNA"/>
</dbReference>
<keyword evidence="2" id="KW-0326">Glycosidase</keyword>
<gene>
    <name evidence="4" type="ORF">ACFP85_01870</name>
</gene>
<dbReference type="CDD" id="cd02650">
    <property type="entry name" value="nuc_hydro_CaPnhB"/>
    <property type="match status" value="1"/>
</dbReference>